<dbReference type="PANTHER" id="PTHR10699">
    <property type="entry name" value="NEUROMODULIN"/>
    <property type="match status" value="1"/>
</dbReference>
<dbReference type="InterPro" id="IPR047579">
    <property type="entry name" value="DD_CABYR_SP17"/>
</dbReference>
<feature type="compositionally biased region" description="Basic and acidic residues" evidence="1">
    <location>
        <begin position="562"/>
        <end position="587"/>
    </location>
</feature>
<feature type="compositionally biased region" description="Acidic residues" evidence="1">
    <location>
        <begin position="588"/>
        <end position="600"/>
    </location>
</feature>
<sequence length="965" mass="105473">MSVPFSSTKLRVPRGFQSLLEGLAREVLRSQPADIYTFGAMYFEELIRRREETGDDDPAQLAAKVEDRFYNNTSFQQPTIDPSDPQQQDASKVIQTNFRRHAAQKEAAKLREDKAASEIQSAVRGHQEREAIKQSAPEQGSAEEVDIDLNDPEVEAAAAKIQAGFKGYKTRKDLLEKKNQPASAAADAEEEDSEQTALANSTQLLCGTLHIGLLVRLFFIKKAEDTTRRQKPKQKKRSSKAEDSKALHPPHFAQLAQTMLGCFGRRKKKNKDAAKPGGKSGKSNAPEPKASSKTGENDRTPTPAASKTVDNKQVRVTPQITIESPSQPDADKTATEVPSEVTETITVTRSQSMHQAPPKPGNIKKAATMSRYDFLRKQDNINYADRWASLKKRYLAAKPENGGVVGKDGGDEAETQPASRAAPKSPHRATVQSLPRQFSPPSNGPPSPVKFSDWFYDRQTREAEARQEFHDREERMRKIIEGPSKDELEEAAVKIQAGYKGYRTRKDMKAKREKSDEADEAKPVEKNAEEEEEVDIDLEDPEVQAAAVKIQQGWSSHKSRAKKTDQDEAVEPVKETASESAEENKHDEEEEVDIDLEDPEVQAAAVKIQRGWSSHKSRSKKSEDADGAEPVEQTAPEPVEEEAEEEQEAAPDAGEEAEKPQQQDEAQEQAAEEPQENPEEEIDLNDPELAQAAIKIQAGFKGYQTRKKLKDETGQEQQDEAAEQKEAEEESSPVEEAADEAAAESSPVDETFSAPVESSAAEDSSRDFEKPVAAEEEEKTDEAKGEADSDAANAVDPNDPAQNQAASKIQAGFRGMQARKEVAEMRKSGQEQGEAKSAEGESEEPAEGKSEEPAEPAAVENEAEPEAKAEPEPEAEADEAKPETEADEPQPEAEPEAESKPEAEPEAEPESEDKPEAEAEAEPEAPEAAESAAAAAAPGEEENETAAPAAADDAAGAEGDEPRDE</sequence>
<feature type="compositionally biased region" description="Acidic residues" evidence="1">
    <location>
        <begin position="638"/>
        <end position="655"/>
    </location>
</feature>
<feature type="compositionally biased region" description="Acidic residues" evidence="1">
    <location>
        <begin position="665"/>
        <end position="686"/>
    </location>
</feature>
<feature type="compositionally biased region" description="Acidic residues" evidence="1">
    <location>
        <begin position="918"/>
        <end position="927"/>
    </location>
</feature>
<dbReference type="Pfam" id="PF00612">
    <property type="entry name" value="IQ"/>
    <property type="match status" value="4"/>
</dbReference>
<feature type="region of interest" description="Disordered" evidence="1">
    <location>
        <begin position="225"/>
        <end position="251"/>
    </location>
</feature>
<dbReference type="InterPro" id="IPR003117">
    <property type="entry name" value="cAMP_dep_PK_reg_su_I/II_a/b"/>
</dbReference>
<dbReference type="SMART" id="SM00015">
    <property type="entry name" value="IQ"/>
    <property type="match status" value="6"/>
</dbReference>
<feature type="domain" description="RIIa" evidence="2">
    <location>
        <begin position="14"/>
        <end position="51"/>
    </location>
</feature>
<feature type="compositionally biased region" description="Basic and acidic residues" evidence="1">
    <location>
        <begin position="763"/>
        <end position="773"/>
    </location>
</feature>
<organism evidence="3 4">
    <name type="scientific">Macrostomum lignano</name>
    <dbReference type="NCBI Taxonomy" id="282301"/>
    <lineage>
        <taxon>Eukaryota</taxon>
        <taxon>Metazoa</taxon>
        <taxon>Spiralia</taxon>
        <taxon>Lophotrochozoa</taxon>
        <taxon>Platyhelminthes</taxon>
        <taxon>Rhabditophora</taxon>
        <taxon>Macrostomorpha</taxon>
        <taxon>Macrostomida</taxon>
        <taxon>Macrostomidae</taxon>
        <taxon>Macrostomum</taxon>
    </lineage>
</organism>
<feature type="compositionally biased region" description="Polar residues" evidence="1">
    <location>
        <begin position="430"/>
        <end position="441"/>
    </location>
</feature>
<reference evidence="4" key="1">
    <citation type="submission" date="2016-11" db="UniProtKB">
        <authorList>
            <consortium name="WormBaseParasite"/>
        </authorList>
    </citation>
    <scope>IDENTIFICATION</scope>
</reference>
<feature type="compositionally biased region" description="Basic and acidic residues" evidence="1">
    <location>
        <begin position="818"/>
        <end position="839"/>
    </location>
</feature>
<dbReference type="Gene3D" id="1.20.890.10">
    <property type="entry name" value="cAMP-dependent protein kinase regulatory subunit, dimerization-anchoring domain"/>
    <property type="match status" value="1"/>
</dbReference>
<feature type="compositionally biased region" description="Basic and acidic residues" evidence="1">
    <location>
        <begin position="455"/>
        <end position="486"/>
    </location>
</feature>
<accession>A0A1I8IAU9</accession>
<protein>
    <submittedName>
        <fullName evidence="4">RIIa domain-containing protein</fullName>
    </submittedName>
</protein>
<feature type="compositionally biased region" description="Basic residues" evidence="1">
    <location>
        <begin position="502"/>
        <end position="512"/>
    </location>
</feature>
<feature type="compositionally biased region" description="Low complexity" evidence="1">
    <location>
        <begin position="628"/>
        <end position="637"/>
    </location>
</feature>
<name>A0A1I8IAU9_9PLAT</name>
<evidence type="ECO:0000256" key="1">
    <source>
        <dbReference type="SAM" id="MobiDB-lite"/>
    </source>
</evidence>
<feature type="compositionally biased region" description="Polar residues" evidence="1">
    <location>
        <begin position="314"/>
        <end position="327"/>
    </location>
</feature>
<dbReference type="Proteomes" id="UP000095280">
    <property type="component" value="Unplaced"/>
</dbReference>
<feature type="compositionally biased region" description="Low complexity" evidence="1">
    <location>
        <begin position="928"/>
        <end position="938"/>
    </location>
</feature>
<dbReference type="GO" id="GO:0005516">
    <property type="term" value="F:calmodulin binding"/>
    <property type="evidence" value="ECO:0007669"/>
    <property type="project" value="TreeGrafter"/>
</dbReference>
<dbReference type="AlphaFoldDB" id="A0A1I8IAU9"/>
<feature type="region of interest" description="Disordered" evidence="1">
    <location>
        <begin position="122"/>
        <end position="145"/>
    </location>
</feature>
<keyword evidence="3" id="KW-1185">Reference proteome</keyword>
<dbReference type="Gene3D" id="1.20.5.190">
    <property type="match status" value="3"/>
</dbReference>
<feature type="region of interest" description="Disordered" evidence="1">
    <location>
        <begin position="266"/>
        <end position="365"/>
    </location>
</feature>
<feature type="compositionally biased region" description="Polar residues" evidence="1">
    <location>
        <begin position="341"/>
        <end position="354"/>
    </location>
</feature>
<dbReference type="SUPFAM" id="SSF47391">
    <property type="entry name" value="Dimerization-anchoring domain of cAMP-dependent PK regulatory subunit"/>
    <property type="match status" value="1"/>
</dbReference>
<dbReference type="PANTHER" id="PTHR10699:SF11">
    <property type="entry name" value="IGLOO, ISOFORM A"/>
    <property type="match status" value="1"/>
</dbReference>
<evidence type="ECO:0000313" key="3">
    <source>
        <dbReference type="Proteomes" id="UP000095280"/>
    </source>
</evidence>
<feature type="compositionally biased region" description="Acidic residues" evidence="1">
    <location>
        <begin position="717"/>
        <end position="742"/>
    </location>
</feature>
<evidence type="ECO:0000259" key="2">
    <source>
        <dbReference type="SMART" id="SM00394"/>
    </source>
</evidence>
<feature type="compositionally biased region" description="Low complexity" evidence="1">
    <location>
        <begin position="790"/>
        <end position="801"/>
    </location>
</feature>
<feature type="compositionally biased region" description="Acidic residues" evidence="1">
    <location>
        <begin position="885"/>
        <end position="896"/>
    </location>
</feature>
<evidence type="ECO:0000313" key="4">
    <source>
        <dbReference type="WBParaSite" id="maker-uti_cns_0011113-snap-gene-0.1-mRNA-1"/>
    </source>
</evidence>
<dbReference type="CDD" id="cd23767">
    <property type="entry name" value="IQCD"/>
    <property type="match status" value="2"/>
</dbReference>
<dbReference type="InterPro" id="IPR000048">
    <property type="entry name" value="IQ_motif_EF-hand-BS"/>
</dbReference>
<feature type="compositionally biased region" description="Acidic residues" evidence="1">
    <location>
        <begin position="528"/>
        <end position="542"/>
    </location>
</feature>
<dbReference type="WBParaSite" id="maker-uti_cns_0011113-snap-gene-0.1-mRNA-1">
    <property type="protein sequence ID" value="maker-uti_cns_0011113-snap-gene-0.1-mRNA-1"/>
    <property type="gene ID" value="maker-uti_cns_0011113-snap-gene-0.1"/>
</dbReference>
<dbReference type="CDD" id="cd12100">
    <property type="entry name" value="DD_CABYR_SP17"/>
    <property type="match status" value="1"/>
</dbReference>
<feature type="compositionally biased region" description="Low complexity" evidence="1">
    <location>
        <begin position="945"/>
        <end position="957"/>
    </location>
</feature>
<feature type="region of interest" description="Disordered" evidence="1">
    <location>
        <begin position="396"/>
        <end position="965"/>
    </location>
</feature>
<dbReference type="Pfam" id="PF02197">
    <property type="entry name" value="RIIa"/>
    <property type="match status" value="1"/>
</dbReference>
<dbReference type="PROSITE" id="PS50096">
    <property type="entry name" value="IQ"/>
    <property type="match status" value="6"/>
</dbReference>
<proteinExistence type="predicted"/>
<dbReference type="SMART" id="SM00394">
    <property type="entry name" value="RIIa"/>
    <property type="match status" value="1"/>
</dbReference>
<feature type="compositionally biased region" description="Basic residues" evidence="1">
    <location>
        <begin position="229"/>
        <end position="238"/>
    </location>
</feature>